<dbReference type="PANTHER" id="PTHR33867">
    <property type="entry name" value="RIBOSOME MATURATION FACTOR RIMP"/>
    <property type="match status" value="1"/>
</dbReference>
<evidence type="ECO:0000256" key="1">
    <source>
        <dbReference type="ARBA" id="ARBA00022490"/>
    </source>
</evidence>
<dbReference type="InterPro" id="IPR028998">
    <property type="entry name" value="RimP_C"/>
</dbReference>
<dbReference type="InterPro" id="IPR003728">
    <property type="entry name" value="Ribosome_maturation_RimP"/>
</dbReference>
<dbReference type="InterPro" id="IPR036847">
    <property type="entry name" value="RimP_C_sf"/>
</dbReference>
<proteinExistence type="inferred from homology"/>
<dbReference type="RefSeq" id="WP_015396375.1">
    <property type="nucleotide sequence ID" value="NC_020294.1"/>
</dbReference>
<dbReference type="PANTHER" id="PTHR33867:SF1">
    <property type="entry name" value="RIBOSOME MATURATION FACTOR RIMP"/>
    <property type="match status" value="1"/>
</dbReference>
<comment type="similarity">
    <text evidence="3">Belongs to the RimP family.</text>
</comment>
<dbReference type="PATRIC" id="fig|1208919.3.peg.401"/>
<dbReference type="AlphaFoldDB" id="M1LUH8"/>
<gene>
    <name evidence="3" type="primary">rimP</name>
    <name evidence="5" type="ORF">CDSE_0680</name>
</gene>
<comment type="function">
    <text evidence="3">Required for maturation of 30S ribosomal subunits.</text>
</comment>
<evidence type="ECO:0000259" key="4">
    <source>
        <dbReference type="Pfam" id="PF02576"/>
    </source>
</evidence>
<evidence type="ECO:0000256" key="3">
    <source>
        <dbReference type="HAMAP-Rule" id="MF_01077"/>
    </source>
</evidence>
<accession>M1LUH8</accession>
<dbReference type="GO" id="GO:0005829">
    <property type="term" value="C:cytosol"/>
    <property type="evidence" value="ECO:0007669"/>
    <property type="project" value="TreeGrafter"/>
</dbReference>
<dbReference type="STRING" id="1208919.CDSE_0680"/>
<comment type="subcellular location">
    <subcellularLocation>
        <location evidence="3">Cytoplasm</location>
    </subcellularLocation>
</comment>
<dbReference type="KEGG" id="kde:CDSE_0680"/>
<dbReference type="Gene3D" id="2.30.30.180">
    <property type="entry name" value="Ribosome maturation factor RimP, C-terminal domain"/>
    <property type="match status" value="1"/>
</dbReference>
<reference evidence="5 6" key="1">
    <citation type="journal article" date="2013" name="Genome Biol. Evol.">
        <title>Genome evolution and phylogenomic analysis of candidatus kinetoplastibacterium, the betaproteobacterial endosymbionts of strigomonas and angomonas.</title>
        <authorList>
            <person name="Alves J.M."/>
            <person name="Serrano M.G."/>
            <person name="Maia da Silva F."/>
            <person name="Voegtly L.J."/>
            <person name="Matveyev A.V."/>
            <person name="Teixeira M.M."/>
            <person name="Camargo E.P."/>
            <person name="Buck G.A."/>
        </authorList>
    </citation>
    <scope>NUCLEOTIDE SEQUENCE [LARGE SCALE GENOMIC DNA]</scope>
    <source>
        <strain evidence="5 6">TCC079E</strain>
    </source>
</reference>
<dbReference type="OrthoDB" id="9805006at2"/>
<dbReference type="HAMAP" id="MF_01077">
    <property type="entry name" value="RimP"/>
    <property type="match status" value="1"/>
</dbReference>
<organism evidence="5 6">
    <name type="scientific">Candidatus Kinetoplastidibacterium desouzai TCC079E</name>
    <dbReference type="NCBI Taxonomy" id="1208919"/>
    <lineage>
        <taxon>Bacteria</taxon>
        <taxon>Pseudomonadati</taxon>
        <taxon>Pseudomonadota</taxon>
        <taxon>Betaproteobacteria</taxon>
        <taxon>Candidatus Kinetoplastidibacterium</taxon>
    </lineage>
</organism>
<dbReference type="Pfam" id="PF02576">
    <property type="entry name" value="RimP_N"/>
    <property type="match status" value="1"/>
</dbReference>
<name>M1LUH8_9PROT</name>
<keyword evidence="1 3" id="KW-0963">Cytoplasm</keyword>
<feature type="domain" description="Ribosome maturation factor RimP N-terminal" evidence="4">
    <location>
        <begin position="16"/>
        <end position="76"/>
    </location>
</feature>
<dbReference type="eggNOG" id="COG0779">
    <property type="taxonomic scope" value="Bacteria"/>
</dbReference>
<dbReference type="EMBL" id="CP003803">
    <property type="protein sequence ID" value="AGF46964.1"/>
    <property type="molecule type" value="Genomic_DNA"/>
</dbReference>
<dbReference type="GO" id="GO:0006412">
    <property type="term" value="P:translation"/>
    <property type="evidence" value="ECO:0007669"/>
    <property type="project" value="TreeGrafter"/>
</dbReference>
<evidence type="ECO:0000313" key="5">
    <source>
        <dbReference type="EMBL" id="AGF46964.1"/>
    </source>
</evidence>
<dbReference type="GO" id="GO:0000028">
    <property type="term" value="P:ribosomal small subunit assembly"/>
    <property type="evidence" value="ECO:0007669"/>
    <property type="project" value="TreeGrafter"/>
</dbReference>
<dbReference type="SUPFAM" id="SSF74942">
    <property type="entry name" value="YhbC-like, C-terminal domain"/>
    <property type="match status" value="1"/>
</dbReference>
<sequence length="173" mass="19867">MIDLFSVTESALQVLSKDIELVDIERSSSGLLRIIIDKIGGVYIEDCENVSHHLSHVFAVENIDYKNLEVSSPGIDRPLRKESDFVRFVGERIEIKFYNAFNNKKIFRGILFLEETSTSNYDETSRLDSYDMKFGIKVDNLGDKNDPQIINFVLNDVDRAKLDPVLDFKGKRQ</sequence>
<dbReference type="NCBIfam" id="NF000929">
    <property type="entry name" value="PRK00092.2-1"/>
    <property type="match status" value="1"/>
</dbReference>
<dbReference type="InterPro" id="IPR028989">
    <property type="entry name" value="RimP_N"/>
</dbReference>
<dbReference type="HOGENOM" id="CLU_070525_1_0_4"/>
<dbReference type="Proteomes" id="UP000011547">
    <property type="component" value="Chromosome"/>
</dbReference>
<dbReference type="SUPFAM" id="SSF75420">
    <property type="entry name" value="YhbC-like, N-terminal domain"/>
    <property type="match status" value="1"/>
</dbReference>
<dbReference type="InterPro" id="IPR035956">
    <property type="entry name" value="RimP_N_sf"/>
</dbReference>
<dbReference type="CDD" id="cd01734">
    <property type="entry name" value="YlxS_C"/>
    <property type="match status" value="1"/>
</dbReference>
<evidence type="ECO:0000256" key="2">
    <source>
        <dbReference type="ARBA" id="ARBA00022517"/>
    </source>
</evidence>
<keyword evidence="6" id="KW-1185">Reference proteome</keyword>
<keyword evidence="2 3" id="KW-0690">Ribosome biogenesis</keyword>
<dbReference type="Gene3D" id="3.30.300.70">
    <property type="entry name" value="RimP-like superfamily, N-terminal"/>
    <property type="match status" value="1"/>
</dbReference>
<evidence type="ECO:0000313" key="6">
    <source>
        <dbReference type="Proteomes" id="UP000011547"/>
    </source>
</evidence>
<protein>
    <recommendedName>
        <fullName evidence="3">Ribosome maturation factor RimP</fullName>
    </recommendedName>
</protein>